<dbReference type="Proteomes" id="UP000214646">
    <property type="component" value="Unassembled WGS sequence"/>
</dbReference>
<dbReference type="AlphaFoldDB" id="A0A225DHS7"/>
<keyword evidence="2" id="KW-0560">Oxidoreductase</keyword>
<dbReference type="SUPFAM" id="SSF51197">
    <property type="entry name" value="Clavaminate synthase-like"/>
    <property type="match status" value="1"/>
</dbReference>
<comment type="cofactor">
    <cofactor evidence="1">
        <name>Fe(2+)</name>
        <dbReference type="ChEBI" id="CHEBI:29033"/>
    </cofactor>
</comment>
<dbReference type="OrthoDB" id="9796766at2"/>
<protein>
    <submittedName>
        <fullName evidence="2">Phytanoyl-CoA dioxygenase, peroxisomal</fullName>
    </submittedName>
</protein>
<dbReference type="PANTHER" id="PTHR20883">
    <property type="entry name" value="PHYTANOYL-COA DIOXYGENASE DOMAIN CONTAINING 1"/>
    <property type="match status" value="1"/>
</dbReference>
<dbReference type="EMBL" id="NIDE01000008">
    <property type="protein sequence ID" value="OWK40553.1"/>
    <property type="molecule type" value="Genomic_DNA"/>
</dbReference>
<dbReference type="RefSeq" id="WP_161967630.1">
    <property type="nucleotide sequence ID" value="NZ_NIDE01000008.1"/>
</dbReference>
<proteinExistence type="predicted"/>
<evidence type="ECO:0000313" key="2">
    <source>
        <dbReference type="EMBL" id="OWK40553.1"/>
    </source>
</evidence>
<name>A0A225DHS7_9BACT</name>
<keyword evidence="3" id="KW-1185">Reference proteome</keyword>
<dbReference type="Gene3D" id="2.60.120.620">
    <property type="entry name" value="q2cbj1_9rhob like domain"/>
    <property type="match status" value="1"/>
</dbReference>
<sequence>MSIASARASRALTGDRCDAYHADGYLIVRGLFHPTEMALVSMEADRLLSHTDLMNTDNIRCRWQPHCESGDCLFETFDPVIDLSPLLAILARDPRLLAVIADLYGEPAHLFKDKLIFKPAGAKGHDLHQDYISWPTFPTSFVTAAVAIDPCAPDNGCTEVYPGVHRRGYLSPADGDYHPLPEREVEGVDPVPLVLAPGDVAIFGGYTPHRSAPNRSTTSRRLLYLSYNADSDGGEQRDAHYREFHVWIRGKYAEYGKHQTYFR</sequence>
<dbReference type="GO" id="GO:0016706">
    <property type="term" value="F:2-oxoglutarate-dependent dioxygenase activity"/>
    <property type="evidence" value="ECO:0007669"/>
    <property type="project" value="UniProtKB-ARBA"/>
</dbReference>
<dbReference type="Pfam" id="PF05721">
    <property type="entry name" value="PhyH"/>
    <property type="match status" value="1"/>
</dbReference>
<gene>
    <name evidence="2" type="ORF">FRUB_05472</name>
</gene>
<evidence type="ECO:0000256" key="1">
    <source>
        <dbReference type="ARBA" id="ARBA00001954"/>
    </source>
</evidence>
<evidence type="ECO:0000313" key="3">
    <source>
        <dbReference type="Proteomes" id="UP000214646"/>
    </source>
</evidence>
<dbReference type="GO" id="GO:0005506">
    <property type="term" value="F:iron ion binding"/>
    <property type="evidence" value="ECO:0007669"/>
    <property type="project" value="UniProtKB-ARBA"/>
</dbReference>
<dbReference type="InterPro" id="IPR008775">
    <property type="entry name" value="Phytyl_CoA_dOase-like"/>
</dbReference>
<reference evidence="3" key="1">
    <citation type="submission" date="2017-06" db="EMBL/GenBank/DDBJ databases">
        <title>Genome analysis of Fimbriiglobus ruber SP5, the first member of the order Planctomycetales with confirmed chitinolytic capability.</title>
        <authorList>
            <person name="Ravin N.V."/>
            <person name="Rakitin A.L."/>
            <person name="Ivanova A.A."/>
            <person name="Beletsky A.V."/>
            <person name="Kulichevskaya I.S."/>
            <person name="Mardanov A.V."/>
            <person name="Dedysh S.N."/>
        </authorList>
    </citation>
    <scope>NUCLEOTIDE SEQUENCE [LARGE SCALE GENOMIC DNA]</scope>
    <source>
        <strain evidence="3">SP5</strain>
    </source>
</reference>
<comment type="caution">
    <text evidence="2">The sequence shown here is derived from an EMBL/GenBank/DDBJ whole genome shotgun (WGS) entry which is preliminary data.</text>
</comment>
<accession>A0A225DHS7</accession>
<organism evidence="2 3">
    <name type="scientific">Fimbriiglobus ruber</name>
    <dbReference type="NCBI Taxonomy" id="1908690"/>
    <lineage>
        <taxon>Bacteria</taxon>
        <taxon>Pseudomonadati</taxon>
        <taxon>Planctomycetota</taxon>
        <taxon>Planctomycetia</taxon>
        <taxon>Gemmatales</taxon>
        <taxon>Gemmataceae</taxon>
        <taxon>Fimbriiglobus</taxon>
    </lineage>
</organism>
<keyword evidence="2" id="KW-0223">Dioxygenase</keyword>
<dbReference type="PANTHER" id="PTHR20883:SF48">
    <property type="entry name" value="ECTOINE DIOXYGENASE"/>
    <property type="match status" value="1"/>
</dbReference>